<dbReference type="EMBL" id="CP108110">
    <property type="protein sequence ID" value="WUQ86287.1"/>
    <property type="molecule type" value="Genomic_DNA"/>
</dbReference>
<gene>
    <name evidence="1" type="ORF">OHA16_27045</name>
</gene>
<evidence type="ECO:0000313" key="2">
    <source>
        <dbReference type="Proteomes" id="UP001432222"/>
    </source>
</evidence>
<accession>A0ABZ1U526</accession>
<sequence>MARGPCSVTQGPAGIVTRLRAADRHLAVATGCGLGLLTPTGRP</sequence>
<protein>
    <submittedName>
        <fullName evidence="1">Uncharacterized protein</fullName>
    </submittedName>
</protein>
<reference evidence="1" key="1">
    <citation type="submission" date="2022-10" db="EMBL/GenBank/DDBJ databases">
        <title>The complete genomes of actinobacterial strains from the NBC collection.</title>
        <authorList>
            <person name="Joergensen T.S."/>
            <person name="Alvarez Arevalo M."/>
            <person name="Sterndorff E.B."/>
            <person name="Faurdal D."/>
            <person name="Vuksanovic O."/>
            <person name="Mourched A.-S."/>
            <person name="Charusanti P."/>
            <person name="Shaw S."/>
            <person name="Blin K."/>
            <person name="Weber T."/>
        </authorList>
    </citation>
    <scope>NUCLEOTIDE SEQUENCE</scope>
    <source>
        <strain evidence="1">NBC_00222</strain>
    </source>
</reference>
<dbReference type="Proteomes" id="UP001432222">
    <property type="component" value="Chromosome"/>
</dbReference>
<name>A0ABZ1U526_9ACTN</name>
<dbReference type="RefSeq" id="WP_328956919.1">
    <property type="nucleotide sequence ID" value="NZ_CP108110.1"/>
</dbReference>
<evidence type="ECO:0000313" key="1">
    <source>
        <dbReference type="EMBL" id="WUQ86287.1"/>
    </source>
</evidence>
<organism evidence="1 2">
    <name type="scientific">Kitasatospora purpeofusca</name>
    <dbReference type="NCBI Taxonomy" id="67352"/>
    <lineage>
        <taxon>Bacteria</taxon>
        <taxon>Bacillati</taxon>
        <taxon>Actinomycetota</taxon>
        <taxon>Actinomycetes</taxon>
        <taxon>Kitasatosporales</taxon>
        <taxon>Streptomycetaceae</taxon>
        <taxon>Kitasatospora</taxon>
    </lineage>
</organism>
<proteinExistence type="predicted"/>
<keyword evidence="2" id="KW-1185">Reference proteome</keyword>